<protein>
    <submittedName>
        <fullName evidence="3">Uncharacterized protein</fullName>
    </submittedName>
</protein>
<gene>
    <name evidence="3" type="ORF">A4X03_0g3672</name>
</gene>
<evidence type="ECO:0000256" key="1">
    <source>
        <dbReference type="SAM" id="Phobius"/>
    </source>
</evidence>
<keyword evidence="1" id="KW-0812">Transmembrane</keyword>
<name>A0A8T8TJZ9_9BASI</name>
<dbReference type="AlphaFoldDB" id="A0A8T8TJZ9"/>
<accession>A0A8T8TJZ9</accession>
<evidence type="ECO:0000313" key="3">
    <source>
        <dbReference type="EMBL" id="KAE8260895.1"/>
    </source>
</evidence>
<keyword evidence="1" id="KW-1133">Transmembrane helix</keyword>
<feature type="signal peptide" evidence="2">
    <location>
        <begin position="1"/>
        <end position="23"/>
    </location>
</feature>
<reference evidence="3" key="1">
    <citation type="submission" date="2016-04" db="EMBL/GenBank/DDBJ databases">
        <authorList>
            <person name="Nguyen H.D."/>
            <person name="Kesanakurti P."/>
            <person name="Cullis J."/>
            <person name="Levesque C.A."/>
            <person name="Hambleton S."/>
        </authorList>
    </citation>
    <scope>NUCLEOTIDE SEQUENCE</scope>
    <source>
        <strain evidence="3">DAOMC 238032</strain>
    </source>
</reference>
<sequence length="255" mass="27097">MVRASSIVYGTLACLALLSSGYAQPIMGSKYDSPRILILIKAPDADKTSSSHIKREQRLTPMLGRGGEGRTSSLEQRDLGKYGMPLKVFSIVTLGFAAPITGAVLLTSGLGVLAFKVTPSSAHGINTYNSSGGGGFLLCLGVSALVLITFALTIGALVQAVWFRNWKWRIGILGALVFVHTLLWIMSLSHIPATPVLIFTQCCDVWAADMVRFHNGRKSAGQSISIVILISFLPSVASGPTDITSSFLSRHSSSA</sequence>
<comment type="caution">
    <text evidence="3">The sequence shown here is derived from an EMBL/GenBank/DDBJ whole genome shotgun (WGS) entry which is preliminary data.</text>
</comment>
<evidence type="ECO:0000256" key="2">
    <source>
        <dbReference type="SAM" id="SignalP"/>
    </source>
</evidence>
<feature type="transmembrane region" description="Helical" evidence="1">
    <location>
        <begin position="88"/>
        <end position="115"/>
    </location>
</feature>
<evidence type="ECO:0000313" key="4">
    <source>
        <dbReference type="Proteomes" id="UP000077671"/>
    </source>
</evidence>
<keyword evidence="1" id="KW-0472">Membrane</keyword>
<feature type="chain" id="PRO_5035749092" evidence="2">
    <location>
        <begin position="24"/>
        <end position="255"/>
    </location>
</feature>
<organism evidence="3 4">
    <name type="scientific">Tilletia caries</name>
    <name type="common">wheat bunt fungus</name>
    <dbReference type="NCBI Taxonomy" id="13290"/>
    <lineage>
        <taxon>Eukaryota</taxon>
        <taxon>Fungi</taxon>
        <taxon>Dikarya</taxon>
        <taxon>Basidiomycota</taxon>
        <taxon>Ustilaginomycotina</taxon>
        <taxon>Exobasidiomycetes</taxon>
        <taxon>Tilletiales</taxon>
        <taxon>Tilletiaceae</taxon>
        <taxon>Tilletia</taxon>
    </lineage>
</organism>
<dbReference type="Proteomes" id="UP000077671">
    <property type="component" value="Unassembled WGS sequence"/>
</dbReference>
<proteinExistence type="predicted"/>
<keyword evidence="2" id="KW-0732">Signal</keyword>
<dbReference type="EMBL" id="LWDD02000440">
    <property type="protein sequence ID" value="KAE8260895.1"/>
    <property type="molecule type" value="Genomic_DNA"/>
</dbReference>
<feature type="transmembrane region" description="Helical" evidence="1">
    <location>
        <begin position="136"/>
        <end position="162"/>
    </location>
</feature>
<reference evidence="3" key="2">
    <citation type="journal article" date="2019" name="IMA Fungus">
        <title>Genome sequencing and comparison of five Tilletia species to identify candidate genes for the detection of regulated species infecting wheat.</title>
        <authorList>
            <person name="Nguyen H.D.T."/>
            <person name="Sultana T."/>
            <person name="Kesanakurti P."/>
            <person name="Hambleton S."/>
        </authorList>
    </citation>
    <scope>NUCLEOTIDE SEQUENCE</scope>
    <source>
        <strain evidence="3">DAOMC 238032</strain>
    </source>
</reference>